<evidence type="ECO:0000256" key="1">
    <source>
        <dbReference type="SAM" id="SignalP"/>
    </source>
</evidence>
<dbReference type="PROSITE" id="PS50983">
    <property type="entry name" value="FE_B12_PBP"/>
    <property type="match status" value="1"/>
</dbReference>
<dbReference type="Pfam" id="PF01497">
    <property type="entry name" value="Peripla_BP_2"/>
    <property type="match status" value="1"/>
</dbReference>
<gene>
    <name evidence="3" type="ORF">AA106555_1939</name>
</gene>
<comment type="caution">
    <text evidence="3">The sequence shown here is derived from an EMBL/GenBank/DDBJ whole genome shotgun (WGS) entry which is preliminary data.</text>
</comment>
<feature type="chain" id="PRO_5045118012" evidence="1">
    <location>
        <begin position="25"/>
        <end position="315"/>
    </location>
</feature>
<proteinExistence type="predicted"/>
<feature type="signal peptide" evidence="1">
    <location>
        <begin position="1"/>
        <end position="24"/>
    </location>
</feature>
<dbReference type="InterPro" id="IPR050902">
    <property type="entry name" value="ABC_Transporter_SBP"/>
</dbReference>
<evidence type="ECO:0000313" key="3">
    <source>
        <dbReference type="EMBL" id="GBR55123.1"/>
    </source>
</evidence>
<feature type="domain" description="Fe/B12 periplasmic-binding" evidence="2">
    <location>
        <begin position="59"/>
        <end position="315"/>
    </location>
</feature>
<sequence length="315" mass="33101">MPSHTISRREAALTLLGAAFGTFAATRSAHASGSHMAGESTSSLTDARNRAVPAIKAQRIACIGGTITETLYALGAADRIIAVDSTSTRPAEALHDKKNMGYMRMISAEGVIALQPDLILAMNDAGPAAAMSQLIASRIPIVFVDATPSPEAIIGRTRFLAKLIGAEKEGDALSAEIQNQFRELAIWREAHPINRRVLFVMRMTNGHPMVAGSGTAADAVIRLAGAVNAGASMHGYKVVDDEALIGLQPDIILTMGQDIDSIRPALLADTGFSLTPAGQHKAIIAMEGERLLGFGPRTPDAALDLAHQIATVTPQ</sequence>
<evidence type="ECO:0000313" key="4">
    <source>
        <dbReference type="Proteomes" id="UP001062632"/>
    </source>
</evidence>
<keyword evidence="1" id="KW-0732">Signal</keyword>
<dbReference type="PANTHER" id="PTHR30535">
    <property type="entry name" value="VITAMIN B12-BINDING PROTEIN"/>
    <property type="match status" value="1"/>
</dbReference>
<protein>
    <submittedName>
        <fullName evidence="3">Periplasmic binding protein</fullName>
    </submittedName>
</protein>
<dbReference type="EMBL" id="BAQC01000095">
    <property type="protein sequence ID" value="GBR55123.1"/>
    <property type="molecule type" value="Genomic_DNA"/>
</dbReference>
<dbReference type="Proteomes" id="UP001062632">
    <property type="component" value="Unassembled WGS sequence"/>
</dbReference>
<reference evidence="3 4" key="1">
    <citation type="submission" date="2013-04" db="EMBL/GenBank/DDBJ databases">
        <title>The genome sequencing project of 58 acetic acid bacteria.</title>
        <authorList>
            <person name="Okamoto-Kainuma A."/>
            <person name="Ishikawa M."/>
            <person name="Umino S."/>
            <person name="Koizumi Y."/>
            <person name="Shiwa Y."/>
            <person name="Yoshikawa H."/>
            <person name="Matsutani M."/>
            <person name="Matsushita K."/>
        </authorList>
    </citation>
    <scope>NUCLEOTIDE SEQUENCE [LARGE SCALE GENOMIC DNA]</scope>
    <source>
        <strain evidence="3 4">NBRC 106555</strain>
    </source>
</reference>
<accession>A0ABQ0QSH6</accession>
<evidence type="ECO:0000259" key="2">
    <source>
        <dbReference type="PROSITE" id="PS50983"/>
    </source>
</evidence>
<dbReference type="PANTHER" id="PTHR30535:SF4">
    <property type="entry name" value="HEMIN-BINDING PERIPLASMIC PROTEIN HMUT"/>
    <property type="match status" value="1"/>
</dbReference>
<keyword evidence="4" id="KW-1185">Reference proteome</keyword>
<organism evidence="3 4">
    <name type="scientific">Neokomagataea thailandica NBRC 106555</name>
    <dbReference type="NCBI Taxonomy" id="1223520"/>
    <lineage>
        <taxon>Bacteria</taxon>
        <taxon>Pseudomonadati</taxon>
        <taxon>Pseudomonadota</taxon>
        <taxon>Alphaproteobacteria</taxon>
        <taxon>Acetobacterales</taxon>
        <taxon>Acetobacteraceae</taxon>
        <taxon>Neokomagataea</taxon>
    </lineage>
</organism>
<dbReference type="SUPFAM" id="SSF53807">
    <property type="entry name" value="Helical backbone' metal receptor"/>
    <property type="match status" value="1"/>
</dbReference>
<dbReference type="InterPro" id="IPR002491">
    <property type="entry name" value="ABC_transptr_periplasmic_BD"/>
</dbReference>
<dbReference type="Gene3D" id="3.40.50.1980">
    <property type="entry name" value="Nitrogenase molybdenum iron protein domain"/>
    <property type="match status" value="2"/>
</dbReference>
<name>A0ABQ0QSH6_9PROT</name>
<dbReference type="RefSeq" id="WP_240775193.1">
    <property type="nucleotide sequence ID" value="NZ_BAQC01000095.1"/>
</dbReference>